<name>A0A0J5FWT1_9GAMM</name>
<dbReference type="EMBL" id="LFCV01000013">
    <property type="protein sequence ID" value="KMJ46666.1"/>
    <property type="molecule type" value="Genomic_DNA"/>
</dbReference>
<organism evidence="1 2">
    <name type="scientific">Xenorhabdus khoisanae</name>
    <dbReference type="NCBI Taxonomy" id="880157"/>
    <lineage>
        <taxon>Bacteria</taxon>
        <taxon>Pseudomonadati</taxon>
        <taxon>Pseudomonadota</taxon>
        <taxon>Gammaproteobacteria</taxon>
        <taxon>Enterobacterales</taxon>
        <taxon>Morganellaceae</taxon>
        <taxon>Xenorhabdus</taxon>
    </lineage>
</organism>
<proteinExistence type="predicted"/>
<evidence type="ECO:0000313" key="2">
    <source>
        <dbReference type="Proteomes" id="UP000036277"/>
    </source>
</evidence>
<dbReference type="PATRIC" id="fig|880157.4.peg.468"/>
<dbReference type="Proteomes" id="UP000036277">
    <property type="component" value="Unassembled WGS sequence"/>
</dbReference>
<sequence>MAQQSNQFLLQTIEINGEVLPRESVTSVAYIEIAKLAAPLLLLNIRDVTGYVLDNMGVKEGAVITVTLGDPGGEQALFKEDFYIVSAPLNMDTVTITSISTAMRTLLIPTGTPRFFADAEPEKIIRTLAKGLKPVTEPFNRLGTYHLNMGQKPATLVRQVAKDHGALAWTARGKIHLKSMSNLIKTKPAFTYEYNNPQAKYRITKLRNLNSDFAVTASKQHRYVGYSMTDGYRSFGDASLPVKMVSDAELGTLQNMGRVLIPKLDIECAGNPAIQAGSVIQVVIHRYDPDNRIDESIPKNMIVERVTQFEERVAYSTRMILGVPSE</sequence>
<accession>A0A0J5FWT1</accession>
<evidence type="ECO:0008006" key="3">
    <source>
        <dbReference type="Google" id="ProtNLM"/>
    </source>
</evidence>
<reference evidence="1 2" key="1">
    <citation type="submission" date="2015-06" db="EMBL/GenBank/DDBJ databases">
        <title>Draft Whole-Genome Sequence of the Entomopathogenic Bacterium Xenorhabdus khoisanae.</title>
        <authorList>
            <person name="Naidoo S."/>
            <person name="Featherston J."/>
            <person name="Gray V.M."/>
        </authorList>
    </citation>
    <scope>NUCLEOTIDE SEQUENCE [LARGE SCALE GENOMIC DNA]</scope>
    <source>
        <strain evidence="1 2">MCB</strain>
    </source>
</reference>
<gene>
    <name evidence="1" type="ORF">AB204_02245</name>
</gene>
<dbReference type="STRING" id="880157.AB204_02245"/>
<protein>
    <recommendedName>
        <fullName evidence="3">Tail length tape measure protein</fullName>
    </recommendedName>
</protein>
<dbReference type="RefSeq" id="WP_047961748.1">
    <property type="nucleotide sequence ID" value="NZ_CAWMBG010000013.1"/>
</dbReference>
<dbReference type="AlphaFoldDB" id="A0A0J5FWT1"/>
<evidence type="ECO:0000313" key="1">
    <source>
        <dbReference type="EMBL" id="KMJ46666.1"/>
    </source>
</evidence>
<dbReference type="OrthoDB" id="6631624at2"/>
<keyword evidence="2" id="KW-1185">Reference proteome</keyword>
<comment type="caution">
    <text evidence="1">The sequence shown here is derived from an EMBL/GenBank/DDBJ whole genome shotgun (WGS) entry which is preliminary data.</text>
</comment>